<accession>A0ABN4TVE5</accession>
<dbReference type="EMBL" id="CP017756">
    <property type="protein sequence ID" value="AOZ11202.1"/>
    <property type="molecule type" value="Genomic_DNA"/>
</dbReference>
<dbReference type="NCBIfam" id="TIGR02762">
    <property type="entry name" value="TraL_TIGR"/>
    <property type="match status" value="1"/>
</dbReference>
<keyword evidence="2" id="KW-0614">Plasmid</keyword>
<keyword evidence="1" id="KW-0472">Membrane</keyword>
<reference evidence="2 3" key="1">
    <citation type="submission" date="2016-10" db="EMBL/GenBank/DDBJ databases">
        <title>Complete genome sequences of three Cupriavidus strains isolated from various Malaysian environments.</title>
        <authorList>
            <person name="Abdullah A.A.-A."/>
            <person name="Shafie N.A.H."/>
            <person name="Lau N.S."/>
        </authorList>
    </citation>
    <scope>NUCLEOTIDE SEQUENCE [LARGE SCALE GENOMIC DNA]</scope>
    <source>
        <strain evidence="2 3">USMAA1020</strain>
        <plasmid evidence="2 3">unnamed1</plasmid>
    </source>
</reference>
<dbReference type="Pfam" id="PF07178">
    <property type="entry name" value="TraL"/>
    <property type="match status" value="1"/>
</dbReference>
<organism evidence="2 3">
    <name type="scientific">Cupriavidus malaysiensis</name>
    <dbReference type="NCBI Taxonomy" id="367825"/>
    <lineage>
        <taxon>Bacteria</taxon>
        <taxon>Pseudomonadati</taxon>
        <taxon>Pseudomonadota</taxon>
        <taxon>Betaproteobacteria</taxon>
        <taxon>Burkholderiales</taxon>
        <taxon>Burkholderiaceae</taxon>
        <taxon>Cupriavidus</taxon>
    </lineage>
</organism>
<geneLocation type="plasmid" evidence="2 3">
    <name>unnamed1</name>
</geneLocation>
<feature type="transmembrane region" description="Helical" evidence="1">
    <location>
        <begin position="24"/>
        <end position="49"/>
    </location>
</feature>
<evidence type="ECO:0000313" key="3">
    <source>
        <dbReference type="Proteomes" id="UP000177515"/>
    </source>
</evidence>
<evidence type="ECO:0000256" key="1">
    <source>
        <dbReference type="SAM" id="Phobius"/>
    </source>
</evidence>
<evidence type="ECO:0000313" key="2">
    <source>
        <dbReference type="EMBL" id="AOZ11202.1"/>
    </source>
</evidence>
<sequence>MKDVNIASHLDALPQLIWFEVDELFPFFICLFVGIYFKIMTPMLVAGVVGSMWYMRQKRDAPRGGLFHMFYYFGLRPLNGAHQNGLIADMME</sequence>
<dbReference type="Proteomes" id="UP000177515">
    <property type="component" value="Plasmid unnamed1"/>
</dbReference>
<keyword evidence="3" id="KW-1185">Reference proteome</keyword>
<keyword evidence="1" id="KW-1133">Transmembrane helix</keyword>
<proteinExistence type="predicted"/>
<protein>
    <submittedName>
        <fullName evidence="2">Type IV conjugative transfer system protein TraL</fullName>
    </submittedName>
</protein>
<dbReference type="RefSeq" id="WP_071073854.1">
    <property type="nucleotide sequence ID" value="NZ_CP017756.1"/>
</dbReference>
<name>A0ABN4TVE5_9BURK</name>
<dbReference type="InterPro" id="IPR009838">
    <property type="entry name" value="T4SS_TraL"/>
</dbReference>
<gene>
    <name evidence="2" type="ORF">BKK80_35200</name>
</gene>
<keyword evidence="1" id="KW-0812">Transmembrane</keyword>